<dbReference type="GeneID" id="14924857"/>
<proteinExistence type="predicted"/>
<dbReference type="AlphaFoldDB" id="L8HHC1"/>
<accession>L8HHC1</accession>
<reference evidence="2 3" key="1">
    <citation type="journal article" date="2013" name="Genome Biol.">
        <title>Genome of Acanthamoeba castellanii highlights extensive lateral gene transfer and early evolution of tyrosine kinase signaling.</title>
        <authorList>
            <person name="Clarke M."/>
            <person name="Lohan A.J."/>
            <person name="Liu B."/>
            <person name="Lagkouvardos I."/>
            <person name="Roy S."/>
            <person name="Zafar N."/>
            <person name="Bertelli C."/>
            <person name="Schilde C."/>
            <person name="Kianianmomeni A."/>
            <person name="Burglin T.R."/>
            <person name="Frech C."/>
            <person name="Turcotte B."/>
            <person name="Kopec K.O."/>
            <person name="Synnott J.M."/>
            <person name="Choo C."/>
            <person name="Paponov I."/>
            <person name="Finkler A."/>
            <person name="Soon Heng Tan C."/>
            <person name="Hutchins A.P."/>
            <person name="Weinmeier T."/>
            <person name="Rattei T."/>
            <person name="Chu J.S."/>
            <person name="Gimenez G."/>
            <person name="Irimia M."/>
            <person name="Rigden D.J."/>
            <person name="Fitzpatrick D.A."/>
            <person name="Lorenzo-Morales J."/>
            <person name="Bateman A."/>
            <person name="Chiu C.H."/>
            <person name="Tang P."/>
            <person name="Hegemann P."/>
            <person name="Fromm H."/>
            <person name="Raoult D."/>
            <person name="Greub G."/>
            <person name="Miranda-Saavedra D."/>
            <person name="Chen N."/>
            <person name="Nash P."/>
            <person name="Ginger M.L."/>
            <person name="Horn M."/>
            <person name="Schaap P."/>
            <person name="Caler L."/>
            <person name="Loftus B."/>
        </authorList>
    </citation>
    <scope>NUCLEOTIDE SEQUENCE [LARGE SCALE GENOMIC DNA]</scope>
    <source>
        <strain evidence="2 3">Neff</strain>
    </source>
</reference>
<feature type="compositionally biased region" description="Low complexity" evidence="1">
    <location>
        <begin position="44"/>
        <end position="61"/>
    </location>
</feature>
<dbReference type="VEuPathDB" id="AmoebaDB:ACA1_123800"/>
<dbReference type="EMBL" id="KB007843">
    <property type="protein sequence ID" value="ELR23861.1"/>
    <property type="molecule type" value="Genomic_DNA"/>
</dbReference>
<dbReference type="Proteomes" id="UP000011083">
    <property type="component" value="Unassembled WGS sequence"/>
</dbReference>
<sequence length="262" mass="29358">MVPSVLQLLVDELRDIRRSVKGVKKDVSRLSSQQLSLADRHQDALPVTSAPASSSSLGSPWQSRSSSLQAFASPQPQPQQSYYLAPGVAELFPHLTLPARAARLEFLRQFPFLERFNLATRDTPFVIDDLRKPMAFSRAWPDFTRGVMPTPIFVYANPAFCALTQYELVRNTCNAVVPYHHELQGCAIDKVAMTDQANKPTFLHHLTHRPHEDMTGVLHFSSLARTKHNLIFKAHLRWQVFIDTQGNPRGASGALSALGSRY</sequence>
<feature type="region of interest" description="Disordered" evidence="1">
    <location>
        <begin position="41"/>
        <end position="61"/>
    </location>
</feature>
<organism evidence="2 3">
    <name type="scientific">Acanthamoeba castellanii (strain ATCC 30010 / Neff)</name>
    <dbReference type="NCBI Taxonomy" id="1257118"/>
    <lineage>
        <taxon>Eukaryota</taxon>
        <taxon>Amoebozoa</taxon>
        <taxon>Discosea</taxon>
        <taxon>Longamoebia</taxon>
        <taxon>Centramoebida</taxon>
        <taxon>Acanthamoebidae</taxon>
        <taxon>Acanthamoeba</taxon>
    </lineage>
</organism>
<dbReference type="RefSeq" id="XP_004353389.1">
    <property type="nucleotide sequence ID" value="XM_004353337.1"/>
</dbReference>
<name>L8HHC1_ACACF</name>
<evidence type="ECO:0000313" key="2">
    <source>
        <dbReference type="EMBL" id="ELR23861.1"/>
    </source>
</evidence>
<keyword evidence="3" id="KW-1185">Reference proteome</keyword>
<protein>
    <submittedName>
        <fullName evidence="2">Uncharacterized protein</fullName>
    </submittedName>
</protein>
<evidence type="ECO:0000256" key="1">
    <source>
        <dbReference type="SAM" id="MobiDB-lite"/>
    </source>
</evidence>
<dbReference type="KEGG" id="acan:ACA1_123800"/>
<evidence type="ECO:0000313" key="3">
    <source>
        <dbReference type="Proteomes" id="UP000011083"/>
    </source>
</evidence>
<gene>
    <name evidence="2" type="ORF">ACA1_123800</name>
</gene>